<comment type="subcellular location">
    <subcellularLocation>
        <location evidence="1">Membrane</location>
        <topology evidence="1">Multi-pass membrane protein</topology>
    </subcellularLocation>
</comment>
<organism evidence="7 8">
    <name type="scientific">Edaphobacter modestus</name>
    <dbReference type="NCBI Taxonomy" id="388466"/>
    <lineage>
        <taxon>Bacteria</taxon>
        <taxon>Pseudomonadati</taxon>
        <taxon>Acidobacteriota</taxon>
        <taxon>Terriglobia</taxon>
        <taxon>Terriglobales</taxon>
        <taxon>Acidobacteriaceae</taxon>
        <taxon>Edaphobacter</taxon>
    </lineage>
</organism>
<dbReference type="Proteomes" id="UP000292958">
    <property type="component" value="Unassembled WGS sequence"/>
</dbReference>
<dbReference type="AlphaFoldDB" id="A0A4V6MFV0"/>
<evidence type="ECO:0000256" key="5">
    <source>
        <dbReference type="SAM" id="MobiDB-lite"/>
    </source>
</evidence>
<feature type="region of interest" description="Disordered" evidence="5">
    <location>
        <begin position="1"/>
        <end position="21"/>
    </location>
</feature>
<dbReference type="InterPro" id="IPR023271">
    <property type="entry name" value="Aquaporin-like"/>
</dbReference>
<keyword evidence="4 6" id="KW-0472">Membrane</keyword>
<dbReference type="GO" id="GO:0015499">
    <property type="term" value="F:formate transmembrane transporter activity"/>
    <property type="evidence" value="ECO:0007669"/>
    <property type="project" value="TreeGrafter"/>
</dbReference>
<name>A0A4V6MFV0_9BACT</name>
<keyword evidence="3 6" id="KW-1133">Transmembrane helix</keyword>
<feature type="compositionally biased region" description="Pro residues" evidence="5">
    <location>
        <begin position="10"/>
        <end position="19"/>
    </location>
</feature>
<evidence type="ECO:0000256" key="2">
    <source>
        <dbReference type="ARBA" id="ARBA00022692"/>
    </source>
</evidence>
<accession>A0A4V6MFV0</accession>
<feature type="transmembrane region" description="Helical" evidence="6">
    <location>
        <begin position="178"/>
        <end position="199"/>
    </location>
</feature>
<dbReference type="EMBL" id="SHKW01000001">
    <property type="protein sequence ID" value="RZU41446.1"/>
    <property type="molecule type" value="Genomic_DNA"/>
</dbReference>
<dbReference type="PANTHER" id="PTHR30520:SF2">
    <property type="entry name" value="INNER MEMBRANE PROTEIN YFDC"/>
    <property type="match status" value="1"/>
</dbReference>
<sequence length="301" mass="31559">MAFRLRPRQPAAPPPPPPAQMHLERPSAQDIYEQVANNARQELGRSGVSLFISGIAGGIFMGLSGMGNAIAIALLTPPGTKPTAATLFIGKMFYPLGFIAVILGRSQLFTENTLYPVALVLAEKQHLWKTLRLWLIVLGANILGAAAFAALASFTGALRPEFVGALSWLGLEAAARPAATIFWSGVVGGWIIATVAWLVSGSHSITGSVMIIWMLAFVVGLGGFAHCIAGSGEVLTAVFLGHAPLLTFPRWLIPAVAGNICGGVGMVTLLEYGQVVYGRDAEAEALPPAPIASVADKEPEI</sequence>
<feature type="transmembrane region" description="Helical" evidence="6">
    <location>
        <begin position="251"/>
        <end position="270"/>
    </location>
</feature>
<evidence type="ECO:0000256" key="6">
    <source>
        <dbReference type="SAM" id="Phobius"/>
    </source>
</evidence>
<gene>
    <name evidence="7" type="ORF">BDD14_2968</name>
</gene>
<comment type="caution">
    <text evidence="7">The sequence shown here is derived from an EMBL/GenBank/DDBJ whole genome shotgun (WGS) entry which is preliminary data.</text>
</comment>
<feature type="transmembrane region" description="Helical" evidence="6">
    <location>
        <begin position="211"/>
        <end position="231"/>
    </location>
</feature>
<evidence type="ECO:0000313" key="7">
    <source>
        <dbReference type="EMBL" id="RZU41446.1"/>
    </source>
</evidence>
<dbReference type="Pfam" id="PF01226">
    <property type="entry name" value="Form_Nir_trans"/>
    <property type="match status" value="1"/>
</dbReference>
<dbReference type="RefSeq" id="WP_130419369.1">
    <property type="nucleotide sequence ID" value="NZ_SHKW01000001.1"/>
</dbReference>
<evidence type="ECO:0000256" key="4">
    <source>
        <dbReference type="ARBA" id="ARBA00023136"/>
    </source>
</evidence>
<evidence type="ECO:0000313" key="8">
    <source>
        <dbReference type="Proteomes" id="UP000292958"/>
    </source>
</evidence>
<dbReference type="Gene3D" id="1.20.1080.10">
    <property type="entry name" value="Glycerol uptake facilitator protein"/>
    <property type="match status" value="1"/>
</dbReference>
<reference evidence="7 8" key="1">
    <citation type="submission" date="2019-02" db="EMBL/GenBank/DDBJ databases">
        <title>Genomic Encyclopedia of Archaeal and Bacterial Type Strains, Phase II (KMG-II): from individual species to whole genera.</title>
        <authorList>
            <person name="Goeker M."/>
        </authorList>
    </citation>
    <scope>NUCLEOTIDE SEQUENCE [LARGE SCALE GENOMIC DNA]</scope>
    <source>
        <strain evidence="7 8">DSM 18101</strain>
    </source>
</reference>
<proteinExistence type="predicted"/>
<feature type="transmembrane region" description="Helical" evidence="6">
    <location>
        <begin position="50"/>
        <end position="76"/>
    </location>
</feature>
<keyword evidence="2 6" id="KW-0812">Transmembrane</keyword>
<feature type="transmembrane region" description="Helical" evidence="6">
    <location>
        <begin position="133"/>
        <end position="158"/>
    </location>
</feature>
<dbReference type="InterPro" id="IPR000292">
    <property type="entry name" value="For/NO2_transpt"/>
</dbReference>
<evidence type="ECO:0000256" key="3">
    <source>
        <dbReference type="ARBA" id="ARBA00022989"/>
    </source>
</evidence>
<feature type="transmembrane region" description="Helical" evidence="6">
    <location>
        <begin position="82"/>
        <end position="103"/>
    </location>
</feature>
<evidence type="ECO:0000256" key="1">
    <source>
        <dbReference type="ARBA" id="ARBA00004141"/>
    </source>
</evidence>
<dbReference type="OrthoDB" id="9786493at2"/>
<dbReference type="GO" id="GO:0005886">
    <property type="term" value="C:plasma membrane"/>
    <property type="evidence" value="ECO:0007669"/>
    <property type="project" value="TreeGrafter"/>
</dbReference>
<protein>
    <submittedName>
        <fullName evidence="7">Formate/nitrite transporter FocA (FNT family)</fullName>
    </submittedName>
</protein>
<keyword evidence="8" id="KW-1185">Reference proteome</keyword>
<dbReference type="PANTHER" id="PTHR30520">
    <property type="entry name" value="FORMATE TRANSPORTER-RELATED"/>
    <property type="match status" value="1"/>
</dbReference>